<keyword evidence="2" id="KW-0540">Nuclease</keyword>
<evidence type="ECO:0000313" key="3">
    <source>
        <dbReference type="Proteomes" id="UP000240934"/>
    </source>
</evidence>
<dbReference type="GeneID" id="65110330"/>
<keyword evidence="2" id="KW-0269">Exonuclease</keyword>
<organism evidence="2 3">
    <name type="scientific">Aeromonas phage Ah1</name>
    <dbReference type="NCBI Taxonomy" id="2053701"/>
    <lineage>
        <taxon>Viruses</taxon>
        <taxon>Duplodnaviria</taxon>
        <taxon>Heunggongvirae</taxon>
        <taxon>Uroviricota</taxon>
        <taxon>Caudoviricetes</taxon>
        <taxon>Pantevenvirales</taxon>
        <taxon>Straboviridae</taxon>
        <taxon>Cinqassovirus</taxon>
        <taxon>Cinqassovirus ah1</taxon>
    </lineage>
</organism>
<proteinExistence type="predicted"/>
<evidence type="ECO:0000313" key="2">
    <source>
        <dbReference type="EMBL" id="AUE22551.1"/>
    </source>
</evidence>
<keyword evidence="2" id="KW-0378">Hydrolase</keyword>
<dbReference type="EMBL" id="MG250483">
    <property type="protein sequence ID" value="AUE22551.1"/>
    <property type="molecule type" value="Genomic_DNA"/>
</dbReference>
<reference evidence="2 3" key="1">
    <citation type="submission" date="2017-10" db="EMBL/GenBank/DDBJ databases">
        <title>Antibacterial composition for extension of chilled fish shelf life and decreasing of risk of food-borne infections, bacteriophage strains for its preparation.</title>
        <authorList>
            <person name="Zulkarneev E.R."/>
            <person name="Aleshkin A.V."/>
            <person name="Rubalsky O.V."/>
            <person name="Kiseleva I.A."/>
            <person name="Rubalskii E.O."/>
            <person name="Lebedev S.N."/>
        </authorList>
    </citation>
    <scope>NUCLEOTIDE SEQUENCE [LARGE SCALE GENOMIC DNA]</scope>
</reference>
<dbReference type="Proteomes" id="UP000240934">
    <property type="component" value="Segment"/>
</dbReference>
<gene>
    <name evidence="2" type="primary">dexA</name>
    <name evidence="2" type="ORF">Ah1_00010</name>
</gene>
<dbReference type="GO" id="GO:0004527">
    <property type="term" value="F:exonuclease activity"/>
    <property type="evidence" value="ECO:0007669"/>
    <property type="project" value="UniProtKB-KW"/>
</dbReference>
<evidence type="ECO:0000259" key="1">
    <source>
        <dbReference type="Pfam" id="PF16473"/>
    </source>
</evidence>
<dbReference type="Pfam" id="PF16473">
    <property type="entry name" value="Rv2179c-like"/>
    <property type="match status" value="1"/>
</dbReference>
<sequence length="226" mass="26376">MIQVPEYDDYIIDMETFSNKANATVIDLAAIVYREDIQNPPSFQELVSRGIKIKFDLKSQSNRHKMKSTIEWWKNQSPDAKKNLKPSLDDVNINVGMEKFFDYIRRPGFKVDYWKSLAWCRGNSFDFTIFEDMLSEYLEQDDTIFEQPVNFSRQRDIRTAIEQNLCSRMQTICPLPKGTLDGFVKHDSIHDAAKDVLMLIYSKRYAWGLEEMPTGDNVDPHSILRG</sequence>
<accession>A0A2H4YEF3</accession>
<dbReference type="RefSeq" id="YP_010092762.1">
    <property type="nucleotide sequence ID" value="NC_055733.1"/>
</dbReference>
<dbReference type="InterPro" id="IPR033390">
    <property type="entry name" value="Rv2179c-like"/>
</dbReference>
<feature type="domain" description="3'-5' exoribonuclease Rv2179c-like" evidence="1">
    <location>
        <begin position="9"/>
        <end position="196"/>
    </location>
</feature>
<protein>
    <submittedName>
        <fullName evidence="2">Exonuclease A</fullName>
    </submittedName>
</protein>
<keyword evidence="3" id="KW-1185">Reference proteome</keyword>
<dbReference type="KEGG" id="vg:65110330"/>
<name>A0A2H4YEF3_9CAUD</name>